<dbReference type="InterPro" id="IPR038116">
    <property type="entry name" value="TrpR-like_sf"/>
</dbReference>
<dbReference type="InterPro" id="IPR010921">
    <property type="entry name" value="Trp_repressor/repl_initiator"/>
</dbReference>
<evidence type="ECO:0000313" key="1">
    <source>
        <dbReference type="EMBL" id="OGI89674.1"/>
    </source>
</evidence>
<comment type="caution">
    <text evidence="1">The sequence shown here is derived from an EMBL/GenBank/DDBJ whole genome shotgun (WGS) entry which is preliminary data.</text>
</comment>
<gene>
    <name evidence="1" type="ORF">A2911_02635</name>
</gene>
<dbReference type="EMBL" id="MFUW01000027">
    <property type="protein sequence ID" value="OGI89674.1"/>
    <property type="molecule type" value="Genomic_DNA"/>
</dbReference>
<reference evidence="1 2" key="1">
    <citation type="journal article" date="2016" name="Nat. Commun.">
        <title>Thousands of microbial genomes shed light on interconnected biogeochemical processes in an aquifer system.</title>
        <authorList>
            <person name="Anantharaman K."/>
            <person name="Brown C.T."/>
            <person name="Hug L.A."/>
            <person name="Sharon I."/>
            <person name="Castelle C.J."/>
            <person name="Probst A.J."/>
            <person name="Thomas B.C."/>
            <person name="Singh A."/>
            <person name="Wilkins M.J."/>
            <person name="Karaoz U."/>
            <person name="Brodie E.L."/>
            <person name="Williams K.H."/>
            <person name="Hubbard S.S."/>
            <person name="Banfield J.F."/>
        </authorList>
    </citation>
    <scope>NUCLEOTIDE SEQUENCE [LARGE SCALE GENOMIC DNA]</scope>
</reference>
<dbReference type="Proteomes" id="UP000176814">
    <property type="component" value="Unassembled WGS sequence"/>
</dbReference>
<dbReference type="Pfam" id="PF01371">
    <property type="entry name" value="Trp_repressor"/>
    <property type="match status" value="1"/>
</dbReference>
<accession>A0A1F6X688</accession>
<proteinExistence type="predicted"/>
<dbReference type="InterPro" id="IPR000831">
    <property type="entry name" value="Trp_repress"/>
</dbReference>
<dbReference type="SUPFAM" id="SSF48295">
    <property type="entry name" value="TrpR-like"/>
    <property type="match status" value="1"/>
</dbReference>
<name>A0A1F6X688_9BACT</name>
<protein>
    <submittedName>
        <fullName evidence="1">Uncharacterized protein</fullName>
    </submittedName>
</protein>
<dbReference type="GO" id="GO:0003700">
    <property type="term" value="F:DNA-binding transcription factor activity"/>
    <property type="evidence" value="ECO:0007669"/>
    <property type="project" value="InterPro"/>
</dbReference>
<sequence>MPHVSSKKLDPKLLEKLSRKLLAVLEKAQNKQSFSSVVNELFTSTEKIMLAKRLAIILMLSSRVPQHKVVDILKVSPSTVAKTSLQIEIGKYKNILKISKKEKMDIEKLVWNILTVGGIMPPKVGRKYWKKYSKIK</sequence>
<dbReference type="GO" id="GO:0043565">
    <property type="term" value="F:sequence-specific DNA binding"/>
    <property type="evidence" value="ECO:0007669"/>
    <property type="project" value="InterPro"/>
</dbReference>
<dbReference type="AlphaFoldDB" id="A0A1F6X688"/>
<organism evidence="1 2">
    <name type="scientific">Candidatus Nomurabacteria bacterium RIFCSPLOWO2_01_FULL_40_15</name>
    <dbReference type="NCBI Taxonomy" id="1801772"/>
    <lineage>
        <taxon>Bacteria</taxon>
        <taxon>Candidatus Nomuraibacteriota</taxon>
    </lineage>
</organism>
<dbReference type="Gene3D" id="1.10.1270.10">
    <property type="entry name" value="TrpR-like"/>
    <property type="match status" value="1"/>
</dbReference>
<evidence type="ECO:0000313" key="2">
    <source>
        <dbReference type="Proteomes" id="UP000176814"/>
    </source>
</evidence>